<dbReference type="PANTHER" id="PTHR42985">
    <property type="entry name" value="SODIUM-COUPLED MONOCARBOXYLATE TRANSPORTER"/>
    <property type="match status" value="1"/>
</dbReference>
<keyword evidence="14" id="KW-1185">Reference proteome</keyword>
<keyword evidence="10" id="KW-0739">Sodium transport</keyword>
<accession>A0A2J7QJT7</accession>
<evidence type="ECO:0000256" key="3">
    <source>
        <dbReference type="ARBA" id="ARBA00022448"/>
    </source>
</evidence>
<dbReference type="FunCoup" id="A0A2J7QJT7">
    <property type="interactions" value="2"/>
</dbReference>
<dbReference type="NCBIfam" id="TIGR00813">
    <property type="entry name" value="sss"/>
    <property type="match status" value="1"/>
</dbReference>
<evidence type="ECO:0000313" key="13">
    <source>
        <dbReference type="EMBL" id="PNF28844.1"/>
    </source>
</evidence>
<evidence type="ECO:0000256" key="1">
    <source>
        <dbReference type="ARBA" id="ARBA00004651"/>
    </source>
</evidence>
<keyword evidence="8" id="KW-0406">Ion transport</keyword>
<keyword evidence="5 12" id="KW-0812">Transmembrane</keyword>
<comment type="subcellular location">
    <subcellularLocation>
        <location evidence="1">Cell membrane</location>
        <topology evidence="1">Multi-pass membrane protein</topology>
    </subcellularLocation>
</comment>
<dbReference type="InterPro" id="IPR038377">
    <property type="entry name" value="Na/Glc_symporter_sf"/>
</dbReference>
<keyword evidence="6 12" id="KW-1133">Transmembrane helix</keyword>
<dbReference type="GO" id="GO:0005886">
    <property type="term" value="C:plasma membrane"/>
    <property type="evidence" value="ECO:0007669"/>
    <property type="project" value="UniProtKB-SubCell"/>
</dbReference>
<evidence type="ECO:0000313" key="14">
    <source>
        <dbReference type="Proteomes" id="UP000235965"/>
    </source>
</evidence>
<comment type="similarity">
    <text evidence="2 11">Belongs to the sodium:solute symporter (SSF) (TC 2.A.21) family.</text>
</comment>
<sequence>MASSTIMAEILHSVENFTNYTDICGNNNRFHWPDYAILVVMLVVSASIGLFYGYFGPKQKTASDFLLGGSSMGTFPMAMSLASSFITAIELLGNPAEMYVYGTQFWMTCIAFIFVIPITSHLYLPVYRHLKLTSAYEYLEMRFSSHVRTYGAAMYMLQMILYTSVAVYAPALALSHVTGLNTYIAVSCIYGVCIFYASQGGMKAVMITDTFQAGVLIGSILVVLGLGDWMAGGATSVWNYNSFSERIELFKMDPSPTVRHSFWSVVIGGTFYWLTMFCSNQASVQKYLSVETISQARQALWVSCAGLILIFTINFYTGMIMYAAYHDCDPLKSNEITARDQLLPLYVMTYMGHLQGVPGLFVAGIFSASLGTVASALNSLTAVTVKDFLHGALKWELPDEQGAKIGKWISLAFGLLSFGLVFVVEQMGSVLQIALSFNGMVGGITLGLFSLGMFFPWSNSKGALCGAAIATGFILWIGIGTQIALASGVITYEEKFTSVAGCVCTNVSDVFNATLPVMETHGTKWWIQLYKLSYLWYSLLGFLFTIIVGLTVSILTGSLETCHLDEDLMSPPVRRWLESLPSNIKQFLRLSEETKESTALEKTEIKQASYKSVDFTGIQNHSFILEDEYQTGGIKTDIKV</sequence>
<feature type="transmembrane region" description="Helical" evidence="12">
    <location>
        <begin position="360"/>
        <end position="385"/>
    </location>
</feature>
<dbReference type="GO" id="GO:0006814">
    <property type="term" value="P:sodium ion transport"/>
    <property type="evidence" value="ECO:0007669"/>
    <property type="project" value="UniProtKB-KW"/>
</dbReference>
<dbReference type="InterPro" id="IPR051163">
    <property type="entry name" value="Sodium:Solute_Symporter_SSF"/>
</dbReference>
<dbReference type="EMBL" id="NEVH01013549">
    <property type="protein sequence ID" value="PNF28844.1"/>
    <property type="molecule type" value="Genomic_DNA"/>
</dbReference>
<dbReference type="GO" id="GO:0015293">
    <property type="term" value="F:symporter activity"/>
    <property type="evidence" value="ECO:0007669"/>
    <property type="project" value="TreeGrafter"/>
</dbReference>
<feature type="transmembrane region" description="Helical" evidence="12">
    <location>
        <begin position="210"/>
        <end position="231"/>
    </location>
</feature>
<evidence type="ECO:0000256" key="7">
    <source>
        <dbReference type="ARBA" id="ARBA00023053"/>
    </source>
</evidence>
<keyword evidence="3" id="KW-0813">Transport</keyword>
<feature type="transmembrane region" description="Helical" evidence="12">
    <location>
        <begin position="260"/>
        <end position="278"/>
    </location>
</feature>
<evidence type="ECO:0000256" key="4">
    <source>
        <dbReference type="ARBA" id="ARBA00022475"/>
    </source>
</evidence>
<dbReference type="Gene3D" id="1.20.1730.10">
    <property type="entry name" value="Sodium/glucose cotransporter"/>
    <property type="match status" value="1"/>
</dbReference>
<dbReference type="STRING" id="105785.A0A2J7QJT7"/>
<name>A0A2J7QJT7_9NEOP</name>
<evidence type="ECO:0000256" key="12">
    <source>
        <dbReference type="SAM" id="Phobius"/>
    </source>
</evidence>
<protein>
    <recommendedName>
        <fullName evidence="15">Sodium-coupled monocarboxylate transporter 1</fullName>
    </recommendedName>
</protein>
<feature type="transmembrane region" description="Helical" evidence="12">
    <location>
        <begin position="105"/>
        <end position="126"/>
    </location>
</feature>
<dbReference type="InterPro" id="IPR001734">
    <property type="entry name" value="Na/solute_symporter"/>
</dbReference>
<comment type="caution">
    <text evidence="13">The sequence shown here is derived from an EMBL/GenBank/DDBJ whole genome shotgun (WGS) entry which is preliminary data.</text>
</comment>
<dbReference type="PANTHER" id="PTHR42985:SF39">
    <property type="entry name" value="GH10366P"/>
    <property type="match status" value="1"/>
</dbReference>
<dbReference type="CDD" id="cd11492">
    <property type="entry name" value="SLC5sbd_NIS-SMVT"/>
    <property type="match status" value="1"/>
</dbReference>
<dbReference type="Pfam" id="PF00474">
    <property type="entry name" value="SSF"/>
    <property type="match status" value="1"/>
</dbReference>
<keyword evidence="9 12" id="KW-0472">Membrane</keyword>
<feature type="transmembrane region" description="Helical" evidence="12">
    <location>
        <begin position="534"/>
        <end position="555"/>
    </location>
</feature>
<feature type="transmembrane region" description="Helical" evidence="12">
    <location>
        <begin position="147"/>
        <end position="168"/>
    </location>
</feature>
<evidence type="ECO:0000256" key="6">
    <source>
        <dbReference type="ARBA" id="ARBA00022989"/>
    </source>
</evidence>
<feature type="transmembrane region" description="Helical" evidence="12">
    <location>
        <begin position="463"/>
        <end position="485"/>
    </location>
</feature>
<evidence type="ECO:0000256" key="11">
    <source>
        <dbReference type="RuleBase" id="RU362091"/>
    </source>
</evidence>
<evidence type="ECO:0000256" key="8">
    <source>
        <dbReference type="ARBA" id="ARBA00023065"/>
    </source>
</evidence>
<feature type="transmembrane region" description="Helical" evidence="12">
    <location>
        <begin position="35"/>
        <end position="55"/>
    </location>
</feature>
<keyword evidence="4" id="KW-1003">Cell membrane</keyword>
<evidence type="ECO:0000256" key="10">
    <source>
        <dbReference type="ARBA" id="ARBA00023201"/>
    </source>
</evidence>
<feature type="transmembrane region" description="Helical" evidence="12">
    <location>
        <begin position="75"/>
        <end position="93"/>
    </location>
</feature>
<evidence type="ECO:0000256" key="5">
    <source>
        <dbReference type="ARBA" id="ARBA00022692"/>
    </source>
</evidence>
<dbReference type="InParanoid" id="A0A2J7QJT7"/>
<proteinExistence type="inferred from homology"/>
<evidence type="ECO:0008006" key="15">
    <source>
        <dbReference type="Google" id="ProtNLM"/>
    </source>
</evidence>
<feature type="transmembrane region" description="Helical" evidence="12">
    <location>
        <begin position="430"/>
        <end position="451"/>
    </location>
</feature>
<feature type="transmembrane region" description="Helical" evidence="12">
    <location>
        <begin position="405"/>
        <end position="424"/>
    </location>
</feature>
<organism evidence="13 14">
    <name type="scientific">Cryptotermes secundus</name>
    <dbReference type="NCBI Taxonomy" id="105785"/>
    <lineage>
        <taxon>Eukaryota</taxon>
        <taxon>Metazoa</taxon>
        <taxon>Ecdysozoa</taxon>
        <taxon>Arthropoda</taxon>
        <taxon>Hexapoda</taxon>
        <taxon>Insecta</taxon>
        <taxon>Pterygota</taxon>
        <taxon>Neoptera</taxon>
        <taxon>Polyneoptera</taxon>
        <taxon>Dictyoptera</taxon>
        <taxon>Blattodea</taxon>
        <taxon>Blattoidea</taxon>
        <taxon>Termitoidae</taxon>
        <taxon>Kalotermitidae</taxon>
        <taxon>Cryptotermitinae</taxon>
        <taxon>Cryptotermes</taxon>
    </lineage>
</organism>
<dbReference type="Proteomes" id="UP000235965">
    <property type="component" value="Unassembled WGS sequence"/>
</dbReference>
<reference evidence="13 14" key="1">
    <citation type="submission" date="2017-12" db="EMBL/GenBank/DDBJ databases">
        <title>Hemimetabolous genomes reveal molecular basis of termite eusociality.</title>
        <authorList>
            <person name="Harrison M.C."/>
            <person name="Jongepier E."/>
            <person name="Robertson H.M."/>
            <person name="Arning N."/>
            <person name="Bitard-Feildel T."/>
            <person name="Chao H."/>
            <person name="Childers C.P."/>
            <person name="Dinh H."/>
            <person name="Doddapaneni H."/>
            <person name="Dugan S."/>
            <person name="Gowin J."/>
            <person name="Greiner C."/>
            <person name="Han Y."/>
            <person name="Hu H."/>
            <person name="Hughes D.S.T."/>
            <person name="Huylmans A.-K."/>
            <person name="Kemena C."/>
            <person name="Kremer L.P.M."/>
            <person name="Lee S.L."/>
            <person name="Lopez-Ezquerra A."/>
            <person name="Mallet L."/>
            <person name="Monroy-Kuhn J.M."/>
            <person name="Moser A."/>
            <person name="Murali S.C."/>
            <person name="Muzny D.M."/>
            <person name="Otani S."/>
            <person name="Piulachs M.-D."/>
            <person name="Poelchau M."/>
            <person name="Qu J."/>
            <person name="Schaub F."/>
            <person name="Wada-Katsumata A."/>
            <person name="Worley K.C."/>
            <person name="Xie Q."/>
            <person name="Ylla G."/>
            <person name="Poulsen M."/>
            <person name="Gibbs R.A."/>
            <person name="Schal C."/>
            <person name="Richards S."/>
            <person name="Belles X."/>
            <person name="Korb J."/>
            <person name="Bornberg-Bauer E."/>
        </authorList>
    </citation>
    <scope>NUCLEOTIDE SEQUENCE [LARGE SCALE GENOMIC DNA]</scope>
    <source>
        <tissue evidence="13">Whole body</tissue>
    </source>
</reference>
<dbReference type="OrthoDB" id="6132759at2759"/>
<feature type="transmembrane region" description="Helical" evidence="12">
    <location>
        <begin position="299"/>
        <end position="325"/>
    </location>
</feature>
<feature type="transmembrane region" description="Helical" evidence="12">
    <location>
        <begin position="180"/>
        <end position="198"/>
    </location>
</feature>
<dbReference type="AlphaFoldDB" id="A0A2J7QJT7"/>
<gene>
    <name evidence="13" type="ORF">B7P43_G04411</name>
</gene>
<keyword evidence="7" id="KW-0915">Sodium</keyword>
<evidence type="ECO:0000256" key="2">
    <source>
        <dbReference type="ARBA" id="ARBA00006434"/>
    </source>
</evidence>
<evidence type="ECO:0000256" key="9">
    <source>
        <dbReference type="ARBA" id="ARBA00023136"/>
    </source>
</evidence>
<dbReference type="PROSITE" id="PS50283">
    <property type="entry name" value="NA_SOLUT_SYMP_3"/>
    <property type="match status" value="1"/>
</dbReference>